<dbReference type="eggNOG" id="arCOG03956">
    <property type="taxonomic scope" value="Archaea"/>
</dbReference>
<evidence type="ECO:0000313" key="1">
    <source>
        <dbReference type="EMBL" id="ADC65819.1"/>
    </source>
</evidence>
<gene>
    <name evidence="1" type="ordered locus">Ferp_1673</name>
</gene>
<protein>
    <submittedName>
        <fullName evidence="1">Uncharacterized protein</fullName>
    </submittedName>
</protein>
<dbReference type="Proteomes" id="UP000002613">
    <property type="component" value="Chromosome"/>
</dbReference>
<dbReference type="PaxDb" id="589924-Ferp_1673"/>
<dbReference type="EMBL" id="CP001899">
    <property type="protein sequence ID" value="ADC65819.1"/>
    <property type="molecule type" value="Genomic_DNA"/>
</dbReference>
<organism evidence="1 2">
    <name type="scientific">Ferroglobus placidus (strain DSM 10642 / AEDII12DO)</name>
    <dbReference type="NCBI Taxonomy" id="589924"/>
    <lineage>
        <taxon>Archaea</taxon>
        <taxon>Methanobacteriati</taxon>
        <taxon>Methanobacteriota</taxon>
        <taxon>Archaeoglobi</taxon>
        <taxon>Archaeoglobales</taxon>
        <taxon>Archaeoglobaceae</taxon>
        <taxon>Ferroglobus</taxon>
    </lineage>
</organism>
<dbReference type="OrthoDB" id="104861at2157"/>
<dbReference type="AlphaFoldDB" id="D3RZA6"/>
<sequence length="243" mass="27363">MILRIIVAILLIMALSTTLYTWLNDQNPLPKSVGKDGKIMLKTKLPEIKVAAVYRIVDVERVLIPPKKNLREVKFVPSESEAINILNSYLNISGYNGLVLKNVETVTTKTINTKTGEITKVKPEFVSIVYGREINGTPVIGPAADGIVAAVADNEVIYLSKLWRKVEKIGEKRIITAENALKKLEYGELLNNPLYTGTKLEIRDVKLAYYAENENQKYYKVVWLFKCVDEYGNWVDIIVDASS</sequence>
<reference evidence="1 2" key="2">
    <citation type="journal article" date="2011" name="Stand. Genomic Sci.">
        <title>Complete genome sequence of Ferroglobus placidus AEDII12DO.</title>
        <authorList>
            <person name="Anderson I."/>
            <person name="Risso C."/>
            <person name="Holmes D."/>
            <person name="Lucas S."/>
            <person name="Copeland A."/>
            <person name="Lapidus A."/>
            <person name="Cheng J.F."/>
            <person name="Bruce D."/>
            <person name="Goodwin L."/>
            <person name="Pitluck S."/>
            <person name="Saunders E."/>
            <person name="Brettin T."/>
            <person name="Detter J.C."/>
            <person name="Han C."/>
            <person name="Tapia R."/>
            <person name="Larimer F."/>
            <person name="Land M."/>
            <person name="Hauser L."/>
            <person name="Woyke T."/>
            <person name="Lovley D."/>
            <person name="Kyrpides N."/>
            <person name="Ivanova N."/>
        </authorList>
    </citation>
    <scope>NUCLEOTIDE SEQUENCE [LARGE SCALE GENOMIC DNA]</scope>
    <source>
        <strain evidence="2">DSM 10642 / AEDII12DO</strain>
    </source>
</reference>
<name>D3RZA6_FERPA</name>
<evidence type="ECO:0000313" key="2">
    <source>
        <dbReference type="Proteomes" id="UP000002613"/>
    </source>
</evidence>
<keyword evidence="2" id="KW-1185">Reference proteome</keyword>
<dbReference type="GeneID" id="8779198"/>
<accession>D3RZA6</accession>
<dbReference type="STRING" id="589924.Ferp_1673"/>
<dbReference type="KEGG" id="fpl:Ferp_1673"/>
<dbReference type="RefSeq" id="WP_012966159.1">
    <property type="nucleotide sequence ID" value="NC_013849.1"/>
</dbReference>
<proteinExistence type="predicted"/>
<dbReference type="HOGENOM" id="CLU_091579_0_0_2"/>
<reference evidence="2" key="1">
    <citation type="submission" date="2010-02" db="EMBL/GenBank/DDBJ databases">
        <title>Complete sequence of Ferroglobus placidus DSM 10642.</title>
        <authorList>
            <consortium name="US DOE Joint Genome Institute"/>
            <person name="Lucas S."/>
            <person name="Copeland A."/>
            <person name="Lapidus A."/>
            <person name="Cheng J.-F."/>
            <person name="Bruce D."/>
            <person name="Goodwin L."/>
            <person name="Pitluck S."/>
            <person name="Saunders E."/>
            <person name="Brettin T."/>
            <person name="Detter J.C."/>
            <person name="Han C."/>
            <person name="Tapia R."/>
            <person name="Larimer F."/>
            <person name="Land M."/>
            <person name="Hauser L."/>
            <person name="Kyrpides N."/>
            <person name="Ivanova N."/>
            <person name="Holmes D."/>
            <person name="Lovley D."/>
            <person name="Kyrpides N."/>
            <person name="Anderson I.J."/>
            <person name="Woyke T."/>
        </authorList>
    </citation>
    <scope>NUCLEOTIDE SEQUENCE [LARGE SCALE GENOMIC DNA]</scope>
    <source>
        <strain evidence="2">DSM 10642 / AEDII12DO</strain>
    </source>
</reference>